<dbReference type="SMART" id="SM00838">
    <property type="entry name" value="EFG_C"/>
    <property type="match status" value="1"/>
</dbReference>
<gene>
    <name evidence="4" type="ORF">IFM89_011233</name>
</gene>
<reference evidence="4 5" key="1">
    <citation type="submission" date="2020-10" db="EMBL/GenBank/DDBJ databases">
        <title>The Coptis chinensis genome and diversification of protoberbering-type alkaloids.</title>
        <authorList>
            <person name="Wang B."/>
            <person name="Shu S."/>
            <person name="Song C."/>
            <person name="Liu Y."/>
        </authorList>
    </citation>
    <scope>NUCLEOTIDE SEQUENCE [LARGE SCALE GENOMIC DNA]</scope>
    <source>
        <strain evidence="4">HL-2020</strain>
        <tissue evidence="4">Leaf</tissue>
    </source>
</reference>
<organism evidence="4 5">
    <name type="scientific">Coptis chinensis</name>
    <dbReference type="NCBI Taxonomy" id="261450"/>
    <lineage>
        <taxon>Eukaryota</taxon>
        <taxon>Viridiplantae</taxon>
        <taxon>Streptophyta</taxon>
        <taxon>Embryophyta</taxon>
        <taxon>Tracheophyta</taxon>
        <taxon>Spermatophyta</taxon>
        <taxon>Magnoliopsida</taxon>
        <taxon>Ranunculales</taxon>
        <taxon>Ranunculaceae</taxon>
        <taxon>Coptidoideae</taxon>
        <taxon>Coptis</taxon>
    </lineage>
</organism>
<evidence type="ECO:0000256" key="2">
    <source>
        <dbReference type="SAM" id="MobiDB-lite"/>
    </source>
</evidence>
<keyword evidence="5" id="KW-1185">Reference proteome</keyword>
<feature type="compositionally biased region" description="Low complexity" evidence="2">
    <location>
        <begin position="32"/>
        <end position="43"/>
    </location>
</feature>
<comment type="caution">
    <text evidence="4">The sequence shown here is derived from an EMBL/GenBank/DDBJ whole genome shotgun (WGS) entry which is preliminary data.</text>
</comment>
<name>A0A835HHB2_9MAGN</name>
<dbReference type="AlphaFoldDB" id="A0A835HHB2"/>
<dbReference type="OrthoDB" id="198619at2759"/>
<feature type="coiled-coil region" evidence="1">
    <location>
        <begin position="375"/>
        <end position="430"/>
    </location>
</feature>
<evidence type="ECO:0000259" key="3">
    <source>
        <dbReference type="SMART" id="SM00838"/>
    </source>
</evidence>
<feature type="domain" description="Elongation factor EFG" evidence="3">
    <location>
        <begin position="656"/>
        <end position="741"/>
    </location>
</feature>
<evidence type="ECO:0000313" key="5">
    <source>
        <dbReference type="Proteomes" id="UP000631114"/>
    </source>
</evidence>
<sequence length="752" mass="83610">MDKDKNKNNNKTDLIAAGRRKLQQFRKKQNTKAKSSSSKNAKSVNEEGGDATADLAASSVKTTPASPRVAEGGNNSESVTIDQFSSPLETLPVQEVVMEEAALADGQNSVDLFVSGDVGNVEGESSVSVEHEEVVDSSLGPSDKSVLVRGESVDGAELASVDSLTSHVTILQEDRNEEKDSLVSLSQELLSDMSSKKEMEEMENGVCAVLESLKQQLYSTVVAKDFFHLQLAEQAELQRDFDHRDSRLLNEISKLNSILRETKDCNTSLSVELAHCRYDLQNMAAGREEIERQFTGAREELALCKSDLQAMAIGRDELETHFAVATEELETHFAIATEELAKCKSDLQDMADGREELETPFSCATEETGEITARAFELQTQLQRSGEELENLLAEVASFRGSKEALETENVNLRENLTAKIDEKNLVEEEKMHFVCENESLSTQLLEQQEHFSKVEVLQKDVGEKLSMLEKKGSFTLAEVMEMVQNLDAFVGRLPDTNNSTVQSDAINVGSRVTDSVNAATKMIEDLQQKLGTASKGLMKMHSSFKSLNEKFSDLHVRNGLAWEILGLIYSELKQLTLSMFCEDAQGMGWMRKEENLFDLLHPGNFIYLLNRMRELLGESLLIKSANAELEFKLIDITQDVAELRKNSVDSKSFLELVEDVGLKLKITSSRKFGKDGASCRSSSLESYKPKELNLSNREGVPLNNMFGYSTALRSMTQGKGEFTMEYREHCAVSQDVQMQLVNTYKATRTGE</sequence>
<dbReference type="InterPro" id="IPR000640">
    <property type="entry name" value="EFG_V-like"/>
</dbReference>
<dbReference type="EMBL" id="JADFTS010000006">
    <property type="protein sequence ID" value="KAF9600650.1"/>
    <property type="molecule type" value="Genomic_DNA"/>
</dbReference>
<evidence type="ECO:0000256" key="1">
    <source>
        <dbReference type="SAM" id="Coils"/>
    </source>
</evidence>
<dbReference type="Proteomes" id="UP000631114">
    <property type="component" value="Unassembled WGS sequence"/>
</dbReference>
<dbReference type="InterPro" id="IPR035647">
    <property type="entry name" value="EFG_III/V"/>
</dbReference>
<protein>
    <recommendedName>
        <fullName evidence="3">Elongation factor EFG domain-containing protein</fullName>
    </recommendedName>
</protein>
<feature type="compositionally biased region" description="Basic residues" evidence="2">
    <location>
        <begin position="18"/>
        <end position="31"/>
    </location>
</feature>
<evidence type="ECO:0000313" key="4">
    <source>
        <dbReference type="EMBL" id="KAF9600650.1"/>
    </source>
</evidence>
<feature type="region of interest" description="Disordered" evidence="2">
    <location>
        <begin position="1"/>
        <end position="80"/>
    </location>
</feature>
<dbReference type="Pfam" id="PF00679">
    <property type="entry name" value="EFG_C"/>
    <property type="match status" value="1"/>
</dbReference>
<keyword evidence="1" id="KW-0175">Coiled coil</keyword>
<proteinExistence type="predicted"/>
<dbReference type="SUPFAM" id="SSF54980">
    <property type="entry name" value="EF-G C-terminal domain-like"/>
    <property type="match status" value="1"/>
</dbReference>
<accession>A0A835HHB2</accession>
<dbReference type="Gene3D" id="3.30.70.240">
    <property type="match status" value="1"/>
</dbReference>